<name>A0A7C4D8F1_STAMA</name>
<evidence type="ECO:0000259" key="1">
    <source>
        <dbReference type="Pfam" id="PF01841"/>
    </source>
</evidence>
<dbReference type="AlphaFoldDB" id="A0A7C4D8F1"/>
<gene>
    <name evidence="2" type="ORF">ENU14_06445</name>
</gene>
<dbReference type="InterPro" id="IPR002931">
    <property type="entry name" value="Transglutaminase-like"/>
</dbReference>
<organism evidence="2">
    <name type="scientific">Staphylothermus marinus</name>
    <dbReference type="NCBI Taxonomy" id="2280"/>
    <lineage>
        <taxon>Archaea</taxon>
        <taxon>Thermoproteota</taxon>
        <taxon>Thermoprotei</taxon>
        <taxon>Desulfurococcales</taxon>
        <taxon>Desulfurococcaceae</taxon>
        <taxon>Staphylothermus</taxon>
    </lineage>
</organism>
<proteinExistence type="predicted"/>
<dbReference type="Gene3D" id="3.10.620.30">
    <property type="match status" value="1"/>
</dbReference>
<dbReference type="SUPFAM" id="SSF54001">
    <property type="entry name" value="Cysteine proteinases"/>
    <property type="match status" value="1"/>
</dbReference>
<comment type="caution">
    <text evidence="2">The sequence shown here is derived from an EMBL/GenBank/DDBJ whole genome shotgun (WGS) entry which is preliminary data.</text>
</comment>
<evidence type="ECO:0000313" key="2">
    <source>
        <dbReference type="EMBL" id="HGM59202.1"/>
    </source>
</evidence>
<dbReference type="Pfam" id="PF01841">
    <property type="entry name" value="Transglut_core"/>
    <property type="match status" value="1"/>
</dbReference>
<accession>A0A7C4D8F1</accession>
<dbReference type="InterPro" id="IPR038765">
    <property type="entry name" value="Papain-like_cys_pep_sf"/>
</dbReference>
<sequence length="353" mass="40658">MYSLLKIAVISLLLIYSTMSDLSLCSNTNLYRDKMGIYRLSIVLEYFVSNKGNNEIFIRINEFLGNYCFESIHNDQFIEESYLVINDTVFPLQVINDCLKVLNDTLIEIPVSNSLNISVKLVGLVNQRLRIMELNRTLTILDKATIEANISEYGSTSLWNYTHPILSLVLKYIRKNALRGINPIIKILEYVNRNIVYTITFPSRYPWETIVIGSGDCDDQSSLIVTLLRGLGFKAYLESGIVFLDHRYLLSFSSSNTRFNYTYIGGFMHSWVILELGENLFIRIDPVIAKPYSNPTTLISNAYYYARPVFVLKTDLLGEDYILKTYVSMLEFSNRNLYLNVTLRIYAEELLVS</sequence>
<reference evidence="2" key="1">
    <citation type="journal article" date="2020" name="mSystems">
        <title>Genome- and Community-Level Interaction Insights into Carbon Utilization and Element Cycling Functions of Hydrothermarchaeota in Hydrothermal Sediment.</title>
        <authorList>
            <person name="Zhou Z."/>
            <person name="Liu Y."/>
            <person name="Xu W."/>
            <person name="Pan J."/>
            <person name="Luo Z.H."/>
            <person name="Li M."/>
        </authorList>
    </citation>
    <scope>NUCLEOTIDE SEQUENCE [LARGE SCALE GENOMIC DNA]</scope>
    <source>
        <strain evidence="2">SpSt-642</strain>
    </source>
</reference>
<feature type="domain" description="Transglutaminase-like" evidence="1">
    <location>
        <begin position="182"/>
        <end position="272"/>
    </location>
</feature>
<protein>
    <submittedName>
        <fullName evidence="2">Transglutaminase family protein</fullName>
    </submittedName>
</protein>
<dbReference type="EMBL" id="DTBJ01000056">
    <property type="protein sequence ID" value="HGM59202.1"/>
    <property type="molecule type" value="Genomic_DNA"/>
</dbReference>